<reference evidence="1" key="1">
    <citation type="submission" date="2014-11" db="EMBL/GenBank/DDBJ databases">
        <authorList>
            <person name="Amaro Gonzalez C."/>
        </authorList>
    </citation>
    <scope>NUCLEOTIDE SEQUENCE</scope>
</reference>
<accession>A0A0E9PHY8</accession>
<name>A0A0E9PHY8_ANGAN</name>
<protein>
    <submittedName>
        <fullName evidence="1">Uncharacterized protein</fullName>
    </submittedName>
</protein>
<organism evidence="1">
    <name type="scientific">Anguilla anguilla</name>
    <name type="common">European freshwater eel</name>
    <name type="synonym">Muraena anguilla</name>
    <dbReference type="NCBI Taxonomy" id="7936"/>
    <lineage>
        <taxon>Eukaryota</taxon>
        <taxon>Metazoa</taxon>
        <taxon>Chordata</taxon>
        <taxon>Craniata</taxon>
        <taxon>Vertebrata</taxon>
        <taxon>Euteleostomi</taxon>
        <taxon>Actinopterygii</taxon>
        <taxon>Neopterygii</taxon>
        <taxon>Teleostei</taxon>
        <taxon>Anguilliformes</taxon>
        <taxon>Anguillidae</taxon>
        <taxon>Anguilla</taxon>
    </lineage>
</organism>
<reference evidence="1" key="2">
    <citation type="journal article" date="2015" name="Fish Shellfish Immunol.">
        <title>Early steps in the European eel (Anguilla anguilla)-Vibrio vulnificus interaction in the gills: Role of the RtxA13 toxin.</title>
        <authorList>
            <person name="Callol A."/>
            <person name="Pajuelo D."/>
            <person name="Ebbesson L."/>
            <person name="Teles M."/>
            <person name="MacKenzie S."/>
            <person name="Amaro C."/>
        </authorList>
    </citation>
    <scope>NUCLEOTIDE SEQUENCE</scope>
</reference>
<dbReference type="AlphaFoldDB" id="A0A0E9PHY8"/>
<dbReference type="EMBL" id="GBXM01104695">
    <property type="protein sequence ID" value="JAH03882.1"/>
    <property type="molecule type" value="Transcribed_RNA"/>
</dbReference>
<proteinExistence type="predicted"/>
<evidence type="ECO:0000313" key="1">
    <source>
        <dbReference type="EMBL" id="JAH03882.1"/>
    </source>
</evidence>
<sequence length="32" mass="3540">MCLGKLLRFTDGWLPGGHCYEIIFICAAVKPS</sequence>